<gene>
    <name evidence="4 8" type="primary">rplX</name>
    <name evidence="9" type="ORF">LUA81_00445</name>
    <name evidence="8" type="ORF">LUA82_00445</name>
</gene>
<evidence type="ECO:0000313" key="10">
    <source>
        <dbReference type="Proteomes" id="UP001059822"/>
    </source>
</evidence>
<keyword evidence="4" id="KW-0694">RNA-binding</keyword>
<keyword evidence="11" id="KW-1185">Reference proteome</keyword>
<accession>A0A9Q9F462</accession>
<dbReference type="GO" id="GO:0005840">
    <property type="term" value="C:ribosome"/>
    <property type="evidence" value="ECO:0007669"/>
    <property type="project" value="UniProtKB-KW"/>
</dbReference>
<proteinExistence type="inferred from homology"/>
<dbReference type="InterPro" id="IPR005825">
    <property type="entry name" value="Ribosomal_uL24_CS"/>
</dbReference>
<evidence type="ECO:0000259" key="6">
    <source>
        <dbReference type="Pfam" id="PF00467"/>
    </source>
</evidence>
<dbReference type="AlphaFoldDB" id="A0A9Q9F462"/>
<dbReference type="HAMAP" id="MF_01326_B">
    <property type="entry name" value="Ribosomal_uL24_B"/>
    <property type="match status" value="1"/>
</dbReference>
<comment type="subunit">
    <text evidence="4">Part of the 50S ribosomal subunit.</text>
</comment>
<keyword evidence="3 4" id="KW-0687">Ribonucleoprotein</keyword>
<evidence type="ECO:0000256" key="2">
    <source>
        <dbReference type="ARBA" id="ARBA00022980"/>
    </source>
</evidence>
<dbReference type="EMBL" id="CP089285">
    <property type="protein sequence ID" value="UTO56900.1"/>
    <property type="molecule type" value="Genomic_DNA"/>
</dbReference>
<dbReference type="InterPro" id="IPR041988">
    <property type="entry name" value="Ribosomal_uL24_KOW"/>
</dbReference>
<evidence type="ECO:0000313" key="11">
    <source>
        <dbReference type="Proteomes" id="UP001059985"/>
    </source>
</evidence>
<protein>
    <recommendedName>
        <fullName evidence="4">Large ribosomal subunit protein uL24</fullName>
    </recommendedName>
</protein>
<dbReference type="PROSITE" id="PS01108">
    <property type="entry name" value="RIBOSOMAL_L24"/>
    <property type="match status" value="1"/>
</dbReference>
<keyword evidence="4" id="KW-0699">rRNA-binding</keyword>
<evidence type="ECO:0000256" key="3">
    <source>
        <dbReference type="ARBA" id="ARBA00023274"/>
    </source>
</evidence>
<dbReference type="Proteomes" id="UP001059985">
    <property type="component" value="Chromosome"/>
</dbReference>
<dbReference type="GO" id="GO:0003735">
    <property type="term" value="F:structural constituent of ribosome"/>
    <property type="evidence" value="ECO:0007669"/>
    <property type="project" value="InterPro"/>
</dbReference>
<dbReference type="GO" id="GO:0019843">
    <property type="term" value="F:rRNA binding"/>
    <property type="evidence" value="ECO:0007669"/>
    <property type="project" value="UniProtKB-UniRule"/>
</dbReference>
<feature type="domain" description="Large ribosomal subunit protein uL24 C-terminal" evidence="7">
    <location>
        <begin position="46"/>
        <end position="108"/>
    </location>
</feature>
<evidence type="ECO:0000256" key="5">
    <source>
        <dbReference type="RuleBase" id="RU003477"/>
    </source>
</evidence>
<dbReference type="CDD" id="cd06089">
    <property type="entry name" value="KOW_RPL26"/>
    <property type="match status" value="1"/>
</dbReference>
<dbReference type="GO" id="GO:0006412">
    <property type="term" value="P:translation"/>
    <property type="evidence" value="ECO:0007669"/>
    <property type="project" value="UniProtKB-UniRule"/>
</dbReference>
<comment type="function">
    <text evidence="4">One of the proteins that surrounds the polypeptide exit tunnel on the outside of the subunit.</text>
</comment>
<evidence type="ECO:0000259" key="7">
    <source>
        <dbReference type="Pfam" id="PF17136"/>
    </source>
</evidence>
<evidence type="ECO:0000256" key="1">
    <source>
        <dbReference type="ARBA" id="ARBA00010618"/>
    </source>
</evidence>
<evidence type="ECO:0000256" key="4">
    <source>
        <dbReference type="HAMAP-Rule" id="MF_01326"/>
    </source>
</evidence>
<name>A0A9Q9F462_9RICK</name>
<comment type="function">
    <text evidence="4">One of two assembly initiator proteins, it binds directly to the 5'-end of the 23S rRNA, where it nucleates assembly of the 50S subunit.</text>
</comment>
<evidence type="ECO:0000313" key="8">
    <source>
        <dbReference type="EMBL" id="UTO55985.1"/>
    </source>
</evidence>
<dbReference type="InterPro" id="IPR057264">
    <property type="entry name" value="Ribosomal_uL24_C"/>
</dbReference>
<dbReference type="InterPro" id="IPR005824">
    <property type="entry name" value="KOW"/>
</dbReference>
<comment type="similarity">
    <text evidence="1 4 5">Belongs to the universal ribosomal protein uL24 family.</text>
</comment>
<evidence type="ECO:0000313" key="9">
    <source>
        <dbReference type="EMBL" id="UTO56900.1"/>
    </source>
</evidence>
<dbReference type="NCBIfam" id="TIGR01079">
    <property type="entry name" value="rplX_bact"/>
    <property type="match status" value="1"/>
</dbReference>
<dbReference type="Proteomes" id="UP001059822">
    <property type="component" value="Chromosome"/>
</dbReference>
<dbReference type="PANTHER" id="PTHR12903">
    <property type="entry name" value="MITOCHONDRIAL RIBOSOMAL PROTEIN L24"/>
    <property type="match status" value="1"/>
</dbReference>
<keyword evidence="2 4" id="KW-0689">Ribosomal protein</keyword>
<organism evidence="8 10">
    <name type="scientific">Neoehrlichia mikurensis</name>
    <dbReference type="NCBI Taxonomy" id="89586"/>
    <lineage>
        <taxon>Bacteria</taxon>
        <taxon>Pseudomonadati</taxon>
        <taxon>Pseudomonadota</taxon>
        <taxon>Alphaproteobacteria</taxon>
        <taxon>Rickettsiales</taxon>
        <taxon>Anaplasmataceae</taxon>
        <taxon>Candidatus Neoehrlichia</taxon>
    </lineage>
</organism>
<dbReference type="GO" id="GO:1990904">
    <property type="term" value="C:ribonucleoprotein complex"/>
    <property type="evidence" value="ECO:0007669"/>
    <property type="project" value="UniProtKB-KW"/>
</dbReference>
<dbReference type="Pfam" id="PF17136">
    <property type="entry name" value="ribosomal_L24"/>
    <property type="match status" value="1"/>
</dbReference>
<sequence length="109" mass="11956">MMSKIISGDDVIVLTGKDKGKIGKVIKVIKKNTARQKRYFLIVSGVNICKKSTKATQSSKGGIISIERMIDISNVAFFDSKTSTQTKIGYKFIDNKKVRIAKSSGRVIG</sequence>
<dbReference type="InterPro" id="IPR003256">
    <property type="entry name" value="Ribosomal_uL24"/>
</dbReference>
<reference evidence="8" key="1">
    <citation type="journal article" date="2022" name="Microorganisms">
        <title>Assembly and Comparison of Ca. Neoehrlichia mikurensis Genomes.</title>
        <authorList>
            <person name="Azagi T."/>
            <person name="Dirks R.P."/>
            <person name="Yebra-Pimentel E.S."/>
            <person name="Schaap P.J."/>
            <person name="Koehorst J.J."/>
            <person name="Esser H.J."/>
            <person name="Sprong H."/>
        </authorList>
    </citation>
    <scope>NUCLEOTIDE SEQUENCE</scope>
    <source>
        <strain evidence="9">18-2804</strain>
        <strain evidence="8">18-2837</strain>
    </source>
</reference>
<feature type="domain" description="KOW" evidence="6">
    <location>
        <begin position="8"/>
        <end position="32"/>
    </location>
</feature>
<dbReference type="EMBL" id="CP089286">
    <property type="protein sequence ID" value="UTO55985.1"/>
    <property type="molecule type" value="Genomic_DNA"/>
</dbReference>
<dbReference type="Pfam" id="PF00467">
    <property type="entry name" value="KOW"/>
    <property type="match status" value="1"/>
</dbReference>